<dbReference type="EMBL" id="BACD03000009">
    <property type="protein sequence ID" value="GAO47540.1"/>
    <property type="molecule type" value="Genomic_DNA"/>
</dbReference>
<evidence type="ECO:0000313" key="3">
    <source>
        <dbReference type="Proteomes" id="UP000033140"/>
    </source>
</evidence>
<evidence type="ECO:0000256" key="1">
    <source>
        <dbReference type="SAM" id="MobiDB-lite"/>
    </source>
</evidence>
<dbReference type="AlphaFoldDB" id="A0A0E9NDQ9"/>
<keyword evidence="3" id="KW-1185">Reference proteome</keyword>
<sequence>MSLGKNIKRLSFFGKDKDIPSTPLPFSPGIPQTPGVPSSADNDQPLSTAELHALISALESLLTNFDILRDLSLRLARATKTQASSIEAYSKVLNNIPAGARNEGTNTVIAVMSASAAYLEEIGHVQSKFAKHMAKEYDALNTYAASHFRTLAKSESRTTQTHLKLSRLAASQSGASPPLPRPNQRTSH</sequence>
<feature type="region of interest" description="Disordered" evidence="1">
    <location>
        <begin position="14"/>
        <end position="43"/>
    </location>
</feature>
<organism evidence="2 3">
    <name type="scientific">Saitoella complicata (strain BCRC 22490 / CBS 7301 / JCM 7358 / NBRC 10748 / NRRL Y-17804)</name>
    <dbReference type="NCBI Taxonomy" id="698492"/>
    <lineage>
        <taxon>Eukaryota</taxon>
        <taxon>Fungi</taxon>
        <taxon>Dikarya</taxon>
        <taxon>Ascomycota</taxon>
        <taxon>Taphrinomycotina</taxon>
        <taxon>Taphrinomycotina incertae sedis</taxon>
        <taxon>Saitoella</taxon>
    </lineage>
</organism>
<protein>
    <submittedName>
        <fullName evidence="2">Uncharacterized protein</fullName>
    </submittedName>
</protein>
<dbReference type="STRING" id="698492.A0A0E9NDQ9"/>
<evidence type="ECO:0000313" key="2">
    <source>
        <dbReference type="EMBL" id="GAO47540.1"/>
    </source>
</evidence>
<proteinExistence type="predicted"/>
<feature type="region of interest" description="Disordered" evidence="1">
    <location>
        <begin position="163"/>
        <end position="188"/>
    </location>
</feature>
<reference evidence="2 3" key="1">
    <citation type="journal article" date="2011" name="J. Gen. Appl. Microbiol.">
        <title>Draft genome sequencing of the enigmatic yeast Saitoella complicata.</title>
        <authorList>
            <person name="Nishida H."/>
            <person name="Hamamoto M."/>
            <person name="Sugiyama J."/>
        </authorList>
    </citation>
    <scope>NUCLEOTIDE SEQUENCE [LARGE SCALE GENOMIC DNA]</scope>
    <source>
        <strain evidence="2 3">NRRL Y-17804</strain>
    </source>
</reference>
<feature type="compositionally biased region" description="Polar residues" evidence="1">
    <location>
        <begin position="163"/>
        <end position="175"/>
    </location>
</feature>
<reference evidence="2 3" key="3">
    <citation type="journal article" date="2015" name="Genome Announc.">
        <title>Draft Genome Sequence of the Archiascomycetous Yeast Saitoella complicata.</title>
        <authorList>
            <person name="Yamauchi K."/>
            <person name="Kondo S."/>
            <person name="Hamamoto M."/>
            <person name="Takahashi Y."/>
            <person name="Ogura Y."/>
            <person name="Hayashi T."/>
            <person name="Nishida H."/>
        </authorList>
    </citation>
    <scope>NUCLEOTIDE SEQUENCE [LARGE SCALE GENOMIC DNA]</scope>
    <source>
        <strain evidence="2 3">NRRL Y-17804</strain>
    </source>
</reference>
<name>A0A0E9NDQ9_SAICN</name>
<accession>A0A0E9NDQ9</accession>
<comment type="caution">
    <text evidence="2">The sequence shown here is derived from an EMBL/GenBank/DDBJ whole genome shotgun (WGS) entry which is preliminary data.</text>
</comment>
<gene>
    <name evidence="2" type="ORF">G7K_1745-t1</name>
</gene>
<dbReference type="Proteomes" id="UP000033140">
    <property type="component" value="Unassembled WGS sequence"/>
</dbReference>
<reference evidence="2 3" key="2">
    <citation type="journal article" date="2014" name="J. Gen. Appl. Microbiol.">
        <title>The early diverging ascomycetous budding yeast Saitoella complicata has three histone deacetylases belonging to the Clr6, Hos2, and Rpd3 lineages.</title>
        <authorList>
            <person name="Nishida H."/>
            <person name="Matsumoto T."/>
            <person name="Kondo S."/>
            <person name="Hamamoto M."/>
            <person name="Yoshikawa H."/>
        </authorList>
    </citation>
    <scope>NUCLEOTIDE SEQUENCE [LARGE SCALE GENOMIC DNA]</scope>
    <source>
        <strain evidence="2 3">NRRL Y-17804</strain>
    </source>
</reference>